<reference evidence="2 3" key="1">
    <citation type="submission" date="2019-12" db="EMBL/GenBank/DDBJ databases">
        <authorList>
            <person name="Li C."/>
            <person name="Zhao J."/>
        </authorList>
    </citation>
    <scope>NUCLEOTIDE SEQUENCE [LARGE SCALE GENOMIC DNA]</scope>
    <source>
        <strain evidence="2 3">NEAU-DD11</strain>
    </source>
</reference>
<dbReference type="Proteomes" id="UP000443353">
    <property type="component" value="Unassembled WGS sequence"/>
</dbReference>
<comment type="caution">
    <text evidence="2">The sequence shown here is derived from an EMBL/GenBank/DDBJ whole genome shotgun (WGS) entry which is preliminary data.</text>
</comment>
<dbReference type="RefSeq" id="WP_160410679.1">
    <property type="nucleotide sequence ID" value="NZ_WSES01000012.1"/>
</dbReference>
<name>A0A7X3KAK8_9BURK</name>
<dbReference type="EMBL" id="WSES01000012">
    <property type="protein sequence ID" value="MVW64158.1"/>
    <property type="molecule type" value="Genomic_DNA"/>
</dbReference>
<evidence type="ECO:0000313" key="2">
    <source>
        <dbReference type="EMBL" id="MVW64158.1"/>
    </source>
</evidence>
<accession>A0A7X3KAK8</accession>
<feature type="transmembrane region" description="Helical" evidence="1">
    <location>
        <begin position="168"/>
        <end position="190"/>
    </location>
</feature>
<organism evidence="2 3">
    <name type="scientific">Massilia cellulosiltytica</name>
    <dbReference type="NCBI Taxonomy" id="2683234"/>
    <lineage>
        <taxon>Bacteria</taxon>
        <taxon>Pseudomonadati</taxon>
        <taxon>Pseudomonadota</taxon>
        <taxon>Betaproteobacteria</taxon>
        <taxon>Burkholderiales</taxon>
        <taxon>Oxalobacteraceae</taxon>
        <taxon>Telluria group</taxon>
        <taxon>Massilia</taxon>
    </lineage>
</organism>
<evidence type="ECO:0000256" key="1">
    <source>
        <dbReference type="SAM" id="Phobius"/>
    </source>
</evidence>
<proteinExistence type="predicted"/>
<keyword evidence="1" id="KW-1133">Transmembrane helix</keyword>
<dbReference type="Gene3D" id="3.40.50.300">
    <property type="entry name" value="P-loop containing nucleotide triphosphate hydrolases"/>
    <property type="match status" value="1"/>
</dbReference>
<dbReference type="AlphaFoldDB" id="A0A7X3KAK8"/>
<keyword evidence="1" id="KW-0812">Transmembrane</keyword>
<gene>
    <name evidence="2" type="ORF">GPY61_29935</name>
</gene>
<dbReference type="InterPro" id="IPR027417">
    <property type="entry name" value="P-loop_NTPase"/>
</dbReference>
<evidence type="ECO:0000313" key="3">
    <source>
        <dbReference type="Proteomes" id="UP000443353"/>
    </source>
</evidence>
<keyword evidence="1" id="KW-0472">Membrane</keyword>
<keyword evidence="3" id="KW-1185">Reference proteome</keyword>
<protein>
    <submittedName>
        <fullName evidence="2">Uncharacterized protein</fullName>
    </submittedName>
</protein>
<sequence length="192" mass="21135">MNEQATHPQTEFNRLYSDVSASIAAAMAEVDGLAVEHKQGKQEIGNIMQRLRGIQAHFDGELKLLEEHAEWDNFTMAFFGETNAGKSTIIESLRILFNEQSRQDLLEKNAHDLAAFENALISHVNEVRQALGTIYAAYTADVAQLRQDFAALGQIVRDESSARIKRKLWLFAGGGAGLGAVLAAALMMFIGK</sequence>